<feature type="signal peptide" evidence="1">
    <location>
        <begin position="1"/>
        <end position="20"/>
    </location>
</feature>
<feature type="chain" id="PRO_5040897042" description="Outer membrane protein beta-barrel domain-containing protein" evidence="1">
    <location>
        <begin position="21"/>
        <end position="160"/>
    </location>
</feature>
<evidence type="ECO:0000313" key="2">
    <source>
        <dbReference type="EMBL" id="MCW8347569.1"/>
    </source>
</evidence>
<dbReference type="EMBL" id="JAKRRY010000023">
    <property type="protein sequence ID" value="MCW8347569.1"/>
    <property type="molecule type" value="Genomic_DNA"/>
</dbReference>
<gene>
    <name evidence="2" type="ORF">MD535_16325</name>
</gene>
<dbReference type="AlphaFoldDB" id="A0A9X3HXQ8"/>
<proteinExistence type="predicted"/>
<evidence type="ECO:0000256" key="1">
    <source>
        <dbReference type="SAM" id="SignalP"/>
    </source>
</evidence>
<reference evidence="2" key="1">
    <citation type="submission" date="2022-02" db="EMBL/GenBank/DDBJ databases">
        <title>Vibrio sp. nov, a new bacterium isolated from seawater.</title>
        <authorList>
            <person name="Yuan Y."/>
        </authorList>
    </citation>
    <scope>NUCLEOTIDE SEQUENCE</scope>
    <source>
        <strain evidence="2">ZSDZ65</strain>
    </source>
</reference>
<dbReference type="RefSeq" id="WP_265676097.1">
    <property type="nucleotide sequence ID" value="NZ_JAKRRY010000023.1"/>
</dbReference>
<sequence>MMKKALLMASLLAAPFLTHAHTIQVSPELKIGAYRGAGLQVGLPNTLGFDAVFFDYGHTRYSSNAYDETLHSYRVGLQQMFGQAATHGFQVSIGGVQYDGSKREESRSATGVSIGANYVYQMTDNLAVRTGLDINVFDNQQTYIPADILSNWNLGFILRF</sequence>
<evidence type="ECO:0000313" key="3">
    <source>
        <dbReference type="Proteomes" id="UP001155587"/>
    </source>
</evidence>
<keyword evidence="3" id="KW-1185">Reference proteome</keyword>
<protein>
    <recommendedName>
        <fullName evidence="4">Outer membrane protein beta-barrel domain-containing protein</fullName>
    </recommendedName>
</protein>
<evidence type="ECO:0008006" key="4">
    <source>
        <dbReference type="Google" id="ProtNLM"/>
    </source>
</evidence>
<accession>A0A9X3HXQ8</accession>
<dbReference type="Proteomes" id="UP001155587">
    <property type="component" value="Unassembled WGS sequence"/>
</dbReference>
<organism evidence="2 3">
    <name type="scientific">Vibrio qingdaonensis</name>
    <dbReference type="NCBI Taxonomy" id="2829491"/>
    <lineage>
        <taxon>Bacteria</taxon>
        <taxon>Pseudomonadati</taxon>
        <taxon>Pseudomonadota</taxon>
        <taxon>Gammaproteobacteria</taxon>
        <taxon>Vibrionales</taxon>
        <taxon>Vibrionaceae</taxon>
        <taxon>Vibrio</taxon>
    </lineage>
</organism>
<keyword evidence="1" id="KW-0732">Signal</keyword>
<name>A0A9X3HXQ8_9VIBR</name>
<comment type="caution">
    <text evidence="2">The sequence shown here is derived from an EMBL/GenBank/DDBJ whole genome shotgun (WGS) entry which is preliminary data.</text>
</comment>